<proteinExistence type="predicted"/>
<name>A0A918Y3S0_9ACTN</name>
<accession>A0A918Y3S0</accession>
<dbReference type="InterPro" id="IPR006311">
    <property type="entry name" value="TAT_signal"/>
</dbReference>
<organism evidence="2 3">
    <name type="scientific">Streptomyces naganishii JCM 4654</name>
    <dbReference type="NCBI Taxonomy" id="1306179"/>
    <lineage>
        <taxon>Bacteria</taxon>
        <taxon>Bacillati</taxon>
        <taxon>Actinomycetota</taxon>
        <taxon>Actinomycetes</taxon>
        <taxon>Kitasatosporales</taxon>
        <taxon>Streptomycetaceae</taxon>
        <taxon>Streptomyces</taxon>
    </lineage>
</organism>
<dbReference type="EMBL" id="BMVF01000006">
    <property type="protein sequence ID" value="GHD89050.1"/>
    <property type="molecule type" value="Genomic_DNA"/>
</dbReference>
<evidence type="ECO:0000256" key="1">
    <source>
        <dbReference type="SAM" id="SignalP"/>
    </source>
</evidence>
<evidence type="ECO:0000313" key="2">
    <source>
        <dbReference type="EMBL" id="GHD89050.1"/>
    </source>
</evidence>
<keyword evidence="3" id="KW-1185">Reference proteome</keyword>
<protein>
    <recommendedName>
        <fullName evidence="4">Secreted protein</fullName>
    </recommendedName>
</protein>
<evidence type="ECO:0008006" key="4">
    <source>
        <dbReference type="Google" id="ProtNLM"/>
    </source>
</evidence>
<dbReference type="Proteomes" id="UP000608955">
    <property type="component" value="Unassembled WGS sequence"/>
</dbReference>
<dbReference type="AlphaFoldDB" id="A0A918Y3S0"/>
<reference evidence="2" key="2">
    <citation type="submission" date="2020-09" db="EMBL/GenBank/DDBJ databases">
        <authorList>
            <person name="Sun Q."/>
            <person name="Ohkuma M."/>
        </authorList>
    </citation>
    <scope>NUCLEOTIDE SEQUENCE</scope>
    <source>
        <strain evidence="2">JCM 4654</strain>
    </source>
</reference>
<gene>
    <name evidence="2" type="ORF">GCM10010508_27630</name>
</gene>
<sequence>MSSPKLRRSALLAGGLAVVMTPLLASSPVAAAPGSGGPTGKTVSASGWCHYAKPWGGTFYCNSNVKIKLPNGYWQAFVIGTNKGAYTQWQSRSGLSGWKHLDNGYCTKPGHHSMDVWDVNGWKFNVTCIGLNGKRYYDHRYSNGKWSGWTTKRIR</sequence>
<feature type="signal peptide" evidence="1">
    <location>
        <begin position="1"/>
        <end position="31"/>
    </location>
</feature>
<comment type="caution">
    <text evidence="2">The sequence shown here is derived from an EMBL/GenBank/DDBJ whole genome shotgun (WGS) entry which is preliminary data.</text>
</comment>
<reference evidence="2" key="1">
    <citation type="journal article" date="2014" name="Int. J. Syst. Evol. Microbiol.">
        <title>Complete genome sequence of Corynebacterium casei LMG S-19264T (=DSM 44701T), isolated from a smear-ripened cheese.</title>
        <authorList>
            <consortium name="US DOE Joint Genome Institute (JGI-PGF)"/>
            <person name="Walter F."/>
            <person name="Albersmeier A."/>
            <person name="Kalinowski J."/>
            <person name="Ruckert C."/>
        </authorList>
    </citation>
    <scope>NUCLEOTIDE SEQUENCE</scope>
    <source>
        <strain evidence="2">JCM 4654</strain>
    </source>
</reference>
<feature type="chain" id="PRO_5037483819" description="Secreted protein" evidence="1">
    <location>
        <begin position="32"/>
        <end position="155"/>
    </location>
</feature>
<keyword evidence="1" id="KW-0732">Signal</keyword>
<evidence type="ECO:0000313" key="3">
    <source>
        <dbReference type="Proteomes" id="UP000608955"/>
    </source>
</evidence>
<dbReference type="PROSITE" id="PS51318">
    <property type="entry name" value="TAT"/>
    <property type="match status" value="1"/>
</dbReference>
<dbReference type="RefSeq" id="WP_229865272.1">
    <property type="nucleotide sequence ID" value="NZ_BMVF01000006.1"/>
</dbReference>